<accession>A0A285ET08</accession>
<keyword evidence="2" id="KW-1185">Reference proteome</keyword>
<protein>
    <submittedName>
        <fullName evidence="1">Uncharacterized protein</fullName>
    </submittedName>
</protein>
<reference evidence="2" key="1">
    <citation type="submission" date="2017-09" db="EMBL/GenBank/DDBJ databases">
        <authorList>
            <person name="Varghese N."/>
            <person name="Submissions S."/>
        </authorList>
    </citation>
    <scope>NUCLEOTIDE SEQUENCE [LARGE SCALE GENOMIC DNA]</scope>
    <source>
        <strain evidence="2">WG-1MB</strain>
    </source>
</reference>
<dbReference type="RefSeq" id="WP_279387819.1">
    <property type="nucleotide sequence ID" value="NZ_OBDR01000001.1"/>
</dbReference>
<evidence type="ECO:0000313" key="1">
    <source>
        <dbReference type="EMBL" id="SNY01404.1"/>
    </source>
</evidence>
<organism evidence="1 2">
    <name type="scientific">Methanohalophilus euhalobius</name>
    <dbReference type="NCBI Taxonomy" id="51203"/>
    <lineage>
        <taxon>Archaea</taxon>
        <taxon>Methanobacteriati</taxon>
        <taxon>Methanobacteriota</taxon>
        <taxon>Stenosarchaea group</taxon>
        <taxon>Methanomicrobia</taxon>
        <taxon>Methanosarcinales</taxon>
        <taxon>Methanosarcinaceae</taxon>
        <taxon>Methanohalophilus</taxon>
    </lineage>
</organism>
<sequence length="40" mass="4554">MEVEDSAYHSGLAEVGGELRRHVLDLIREDKPAEGKNIYR</sequence>
<name>A0A285ET08_9EURY</name>
<dbReference type="Gene3D" id="1.20.58.2140">
    <property type="match status" value="1"/>
</dbReference>
<dbReference type="AlphaFoldDB" id="A0A285ET08"/>
<proteinExistence type="predicted"/>
<dbReference type="EMBL" id="OBDR01000001">
    <property type="protein sequence ID" value="SNY01404.1"/>
    <property type="molecule type" value="Genomic_DNA"/>
</dbReference>
<evidence type="ECO:0000313" key="2">
    <source>
        <dbReference type="Proteomes" id="UP000217726"/>
    </source>
</evidence>
<dbReference type="Proteomes" id="UP000217726">
    <property type="component" value="Unassembled WGS sequence"/>
</dbReference>
<gene>
    <name evidence="1" type="ORF">SAMN06295989_101443</name>
</gene>